<gene>
    <name evidence="1" type="ORF">PoB_003691200</name>
</gene>
<sequence>MFYIVALTRKSSKQTMALGMGCGRLRPLGKPVFSPFVFLPLPTAVPWPLNAGRSCGYFMTERNPKTSSSVSVLTSGTARQRPSSCIREILGVDGCRAW</sequence>
<protein>
    <submittedName>
        <fullName evidence="1">Uncharacterized protein</fullName>
    </submittedName>
</protein>
<evidence type="ECO:0000313" key="2">
    <source>
        <dbReference type="Proteomes" id="UP000735302"/>
    </source>
</evidence>
<dbReference type="AlphaFoldDB" id="A0AAV4ATV1"/>
<reference evidence="1 2" key="1">
    <citation type="journal article" date="2021" name="Elife">
        <title>Chloroplast acquisition without the gene transfer in kleptoplastic sea slugs, Plakobranchus ocellatus.</title>
        <authorList>
            <person name="Maeda T."/>
            <person name="Takahashi S."/>
            <person name="Yoshida T."/>
            <person name="Shimamura S."/>
            <person name="Takaki Y."/>
            <person name="Nagai Y."/>
            <person name="Toyoda A."/>
            <person name="Suzuki Y."/>
            <person name="Arimoto A."/>
            <person name="Ishii H."/>
            <person name="Satoh N."/>
            <person name="Nishiyama T."/>
            <person name="Hasebe M."/>
            <person name="Maruyama T."/>
            <person name="Minagawa J."/>
            <person name="Obokata J."/>
            <person name="Shigenobu S."/>
        </authorList>
    </citation>
    <scope>NUCLEOTIDE SEQUENCE [LARGE SCALE GENOMIC DNA]</scope>
</reference>
<evidence type="ECO:0000313" key="1">
    <source>
        <dbReference type="EMBL" id="GFO10407.1"/>
    </source>
</evidence>
<organism evidence="1 2">
    <name type="scientific">Plakobranchus ocellatus</name>
    <dbReference type="NCBI Taxonomy" id="259542"/>
    <lineage>
        <taxon>Eukaryota</taxon>
        <taxon>Metazoa</taxon>
        <taxon>Spiralia</taxon>
        <taxon>Lophotrochozoa</taxon>
        <taxon>Mollusca</taxon>
        <taxon>Gastropoda</taxon>
        <taxon>Heterobranchia</taxon>
        <taxon>Euthyneura</taxon>
        <taxon>Panpulmonata</taxon>
        <taxon>Sacoglossa</taxon>
        <taxon>Placobranchoidea</taxon>
        <taxon>Plakobranchidae</taxon>
        <taxon>Plakobranchus</taxon>
    </lineage>
</organism>
<dbReference type="EMBL" id="BLXT01004163">
    <property type="protein sequence ID" value="GFO10407.1"/>
    <property type="molecule type" value="Genomic_DNA"/>
</dbReference>
<proteinExistence type="predicted"/>
<dbReference type="Proteomes" id="UP000735302">
    <property type="component" value="Unassembled WGS sequence"/>
</dbReference>
<keyword evidence="2" id="KW-1185">Reference proteome</keyword>
<comment type="caution">
    <text evidence="1">The sequence shown here is derived from an EMBL/GenBank/DDBJ whole genome shotgun (WGS) entry which is preliminary data.</text>
</comment>
<accession>A0AAV4ATV1</accession>
<name>A0AAV4ATV1_9GAST</name>